<proteinExistence type="predicted"/>
<gene>
    <name evidence="1" type="ORF">PR048_016568</name>
</gene>
<dbReference type="EMBL" id="JARBHB010000005">
    <property type="protein sequence ID" value="KAJ8884710.1"/>
    <property type="molecule type" value="Genomic_DNA"/>
</dbReference>
<organism evidence="1 2">
    <name type="scientific">Dryococelus australis</name>
    <dbReference type="NCBI Taxonomy" id="614101"/>
    <lineage>
        <taxon>Eukaryota</taxon>
        <taxon>Metazoa</taxon>
        <taxon>Ecdysozoa</taxon>
        <taxon>Arthropoda</taxon>
        <taxon>Hexapoda</taxon>
        <taxon>Insecta</taxon>
        <taxon>Pterygota</taxon>
        <taxon>Neoptera</taxon>
        <taxon>Polyneoptera</taxon>
        <taxon>Phasmatodea</taxon>
        <taxon>Verophasmatodea</taxon>
        <taxon>Anareolatae</taxon>
        <taxon>Phasmatidae</taxon>
        <taxon>Eurycanthinae</taxon>
        <taxon>Dryococelus</taxon>
    </lineage>
</organism>
<evidence type="ECO:0000313" key="2">
    <source>
        <dbReference type="Proteomes" id="UP001159363"/>
    </source>
</evidence>
<name>A0ABQ9HKK8_9NEOP</name>
<keyword evidence="2" id="KW-1185">Reference proteome</keyword>
<reference evidence="1 2" key="1">
    <citation type="submission" date="2023-02" db="EMBL/GenBank/DDBJ databases">
        <title>LHISI_Scaffold_Assembly.</title>
        <authorList>
            <person name="Stuart O.P."/>
            <person name="Cleave R."/>
            <person name="Magrath M.J.L."/>
            <person name="Mikheyev A.S."/>
        </authorList>
    </citation>
    <scope>NUCLEOTIDE SEQUENCE [LARGE SCALE GENOMIC DNA]</scope>
    <source>
        <strain evidence="1">Daus_M_001</strain>
        <tissue evidence="1">Leg muscle</tissue>
    </source>
</reference>
<accession>A0ABQ9HKK8</accession>
<sequence>MFDSQFETHISLDSHLATTKKVVVKHKCQKASTVAMTKLQSLMNSDPITFLYSMEWIIPDVAKLLVVLGVEYKEFTLAALKAIWLPANNVDSEHLLSH</sequence>
<protein>
    <submittedName>
        <fullName evidence="1">Uncharacterized protein</fullName>
    </submittedName>
</protein>
<comment type="caution">
    <text evidence="1">The sequence shown here is derived from an EMBL/GenBank/DDBJ whole genome shotgun (WGS) entry which is preliminary data.</text>
</comment>
<dbReference type="Proteomes" id="UP001159363">
    <property type="component" value="Chromosome 4"/>
</dbReference>
<evidence type="ECO:0000313" key="1">
    <source>
        <dbReference type="EMBL" id="KAJ8884710.1"/>
    </source>
</evidence>